<evidence type="ECO:0000313" key="2">
    <source>
        <dbReference type="EMBL" id="CAI0440575.1"/>
    </source>
</evidence>
<feature type="compositionally biased region" description="Low complexity" evidence="1">
    <location>
        <begin position="1"/>
        <end position="18"/>
    </location>
</feature>
<evidence type="ECO:0000313" key="3">
    <source>
        <dbReference type="Proteomes" id="UP001154282"/>
    </source>
</evidence>
<dbReference type="EMBL" id="CAMGYJ010000007">
    <property type="protein sequence ID" value="CAI0440575.1"/>
    <property type="molecule type" value="Genomic_DNA"/>
</dbReference>
<sequence length="25" mass="2673">MSRRTGTASSSASTQMGTGRDRRQS</sequence>
<dbReference type="AlphaFoldDB" id="A0AAV0M2I4"/>
<comment type="caution">
    <text evidence="2">The sequence shown here is derived from an EMBL/GenBank/DDBJ whole genome shotgun (WGS) entry which is preliminary data.</text>
</comment>
<proteinExistence type="predicted"/>
<evidence type="ECO:0000256" key="1">
    <source>
        <dbReference type="SAM" id="MobiDB-lite"/>
    </source>
</evidence>
<name>A0AAV0M2I4_9ROSI</name>
<dbReference type="Proteomes" id="UP001154282">
    <property type="component" value="Unassembled WGS sequence"/>
</dbReference>
<organism evidence="2 3">
    <name type="scientific">Linum tenue</name>
    <dbReference type="NCBI Taxonomy" id="586396"/>
    <lineage>
        <taxon>Eukaryota</taxon>
        <taxon>Viridiplantae</taxon>
        <taxon>Streptophyta</taxon>
        <taxon>Embryophyta</taxon>
        <taxon>Tracheophyta</taxon>
        <taxon>Spermatophyta</taxon>
        <taxon>Magnoliopsida</taxon>
        <taxon>eudicotyledons</taxon>
        <taxon>Gunneridae</taxon>
        <taxon>Pentapetalae</taxon>
        <taxon>rosids</taxon>
        <taxon>fabids</taxon>
        <taxon>Malpighiales</taxon>
        <taxon>Linaceae</taxon>
        <taxon>Linum</taxon>
    </lineage>
</organism>
<feature type="region of interest" description="Disordered" evidence="1">
    <location>
        <begin position="1"/>
        <end position="25"/>
    </location>
</feature>
<keyword evidence="3" id="KW-1185">Reference proteome</keyword>
<protein>
    <submittedName>
        <fullName evidence="2">Uncharacterized protein</fullName>
    </submittedName>
</protein>
<gene>
    <name evidence="2" type="ORF">LITE_LOCUS26560</name>
</gene>
<accession>A0AAV0M2I4</accession>
<reference evidence="2" key="1">
    <citation type="submission" date="2022-08" db="EMBL/GenBank/DDBJ databases">
        <authorList>
            <person name="Gutierrez-Valencia J."/>
        </authorList>
    </citation>
    <scope>NUCLEOTIDE SEQUENCE</scope>
</reference>